<organism evidence="2 3">
    <name type="scientific">Halocatena marina</name>
    <dbReference type="NCBI Taxonomy" id="2934937"/>
    <lineage>
        <taxon>Archaea</taxon>
        <taxon>Methanobacteriati</taxon>
        <taxon>Methanobacteriota</taxon>
        <taxon>Stenosarchaea group</taxon>
        <taxon>Halobacteria</taxon>
        <taxon>Halobacteriales</taxon>
        <taxon>Natronomonadaceae</taxon>
        <taxon>Halocatena</taxon>
    </lineage>
</organism>
<dbReference type="EMBL" id="JBHTAX010000005">
    <property type="protein sequence ID" value="MFC7192821.1"/>
    <property type="molecule type" value="Genomic_DNA"/>
</dbReference>
<feature type="region of interest" description="Disordered" evidence="1">
    <location>
        <begin position="36"/>
        <end position="85"/>
    </location>
</feature>
<comment type="caution">
    <text evidence="2">The sequence shown here is derived from an EMBL/GenBank/DDBJ whole genome shotgun (WGS) entry which is preliminary data.</text>
</comment>
<sequence length="761" mass="85328">MSDSDRHDNWYRRTLLGAISSAAVPVIFSGVGEADALQSHPDSAPRKPPKGGSNALDEVNFGNPGSESQHSFDTGTSETVEGKGGQTARRLLPLNAPDHQLGSMSFTVECDPDYRTYLTLKFESNPENSKRLFLFDGTDMIGYLHQGVGWPSLDMGMNGSLGAVSTHGDFWYATHRLPGYLTENSEEVDLRIVSWDGERPSQNIYRAYTHTDPYLQPPANDKGAEQFELGPIRNAPTENQIEPVVEKIDELVQEGQQKDELSPRGAHGLAMAVQRDWIDVVDEDAVFETVLATVDDWAIRQAESSPQEVGGWEDHGRFAKAVTLLWDYFEERDAFSQTLDGHPTGEMTRRDAYVQFFGEGLDWRSTSRRDLANQFLFVTIGLVRMNSVLEKFDSDRARSQETIDRWIDEAVGLSGVSLNDNEDKFASWYETGSYHTFTEKGLSKEPDYAAHYGELGFSLATKLYHETGLERVRERAITMSQARAPFRLLVNDAETGNRWAATDGTISIRNAQHPGMSSHLRGYGFTPLFHALMLKDPVSVRFGKLAIEHNVAGLMEQWWFDVWGVGSLERWIHRVDGYRAVTEMDDSSYRTPMHRDRFAWADEDLGTVSITDGSERILMNLGFGAATNLHDWGINSLARIHHHNPDIDRVLNIDMTRTEFSTTGATWSRPNKLQFAGKFLGIGMGEEARTRRLPSDGTVVIDQAMTGETLPRQLAQLEIRGHSPRMTTNTILIAMIERCRILGWGWEFIIESVSTDSTSSG</sequence>
<name>A0ABD5YX69_9EURY</name>
<proteinExistence type="predicted"/>
<reference evidence="2 3" key="1">
    <citation type="journal article" date="2019" name="Int. J. Syst. Evol. Microbiol.">
        <title>The Global Catalogue of Microorganisms (GCM) 10K type strain sequencing project: providing services to taxonomists for standard genome sequencing and annotation.</title>
        <authorList>
            <consortium name="The Broad Institute Genomics Platform"/>
            <consortium name="The Broad Institute Genome Sequencing Center for Infectious Disease"/>
            <person name="Wu L."/>
            <person name="Ma J."/>
        </authorList>
    </citation>
    <scope>NUCLEOTIDE SEQUENCE [LARGE SCALE GENOMIC DNA]</scope>
    <source>
        <strain evidence="2 3">RDMS1</strain>
    </source>
</reference>
<keyword evidence="3" id="KW-1185">Reference proteome</keyword>
<dbReference type="RefSeq" id="WP_390206847.1">
    <property type="nucleotide sequence ID" value="NZ_JBHTAX010000005.1"/>
</dbReference>
<dbReference type="Proteomes" id="UP001596417">
    <property type="component" value="Unassembled WGS sequence"/>
</dbReference>
<accession>A0ABD5YX69</accession>
<dbReference type="AlphaFoldDB" id="A0ABD5YX69"/>
<evidence type="ECO:0000256" key="1">
    <source>
        <dbReference type="SAM" id="MobiDB-lite"/>
    </source>
</evidence>
<protein>
    <submittedName>
        <fullName evidence="2">Uncharacterized protein</fullName>
    </submittedName>
</protein>
<feature type="compositionally biased region" description="Polar residues" evidence="1">
    <location>
        <begin position="63"/>
        <end position="79"/>
    </location>
</feature>
<evidence type="ECO:0000313" key="2">
    <source>
        <dbReference type="EMBL" id="MFC7192821.1"/>
    </source>
</evidence>
<gene>
    <name evidence="2" type="ORF">ACFQL7_25420</name>
</gene>
<evidence type="ECO:0000313" key="3">
    <source>
        <dbReference type="Proteomes" id="UP001596417"/>
    </source>
</evidence>